<dbReference type="AlphaFoldDB" id="A0A928VSR1"/>
<evidence type="ECO:0000313" key="2">
    <source>
        <dbReference type="Proteomes" id="UP000621799"/>
    </source>
</evidence>
<evidence type="ECO:0000313" key="1">
    <source>
        <dbReference type="EMBL" id="MBE9039582.1"/>
    </source>
</evidence>
<proteinExistence type="predicted"/>
<dbReference type="SUPFAM" id="SSF52540">
    <property type="entry name" value="P-loop containing nucleoside triphosphate hydrolases"/>
    <property type="match status" value="1"/>
</dbReference>
<name>A0A928VSR1_9CYAN</name>
<comment type="caution">
    <text evidence="1">The sequence shown here is derived from an EMBL/GenBank/DDBJ whole genome shotgun (WGS) entry which is preliminary data.</text>
</comment>
<keyword evidence="2" id="KW-1185">Reference proteome</keyword>
<dbReference type="RefSeq" id="WP_264319843.1">
    <property type="nucleotide sequence ID" value="NZ_JADEXN010000018.1"/>
</dbReference>
<sequence length="248" mass="28611">MINDIVKIQSSRYMNLPRKLSFSVHSLIAQKPELWWLYKPYLEWGQMKRKAIGIDPKEGLLLPDTELVIDGFQGSANSFATVAFKHFQSKPVRLMHHRHAPILIVQAIEQQVPVLLTIREPVGTVISLTSRWPHISVTQALKSYIGFYTTLKPYFSHCVVSTFEQTTQHLDRSIAAINNKFGTHFDLIDVDRANSECRKKISDSPERAAGRKFLKEHNHQQLRSHKNQFLLSKAISLYQEYETLSRSK</sequence>
<dbReference type="InterPro" id="IPR027417">
    <property type="entry name" value="P-loop_NTPase"/>
</dbReference>
<protein>
    <recommendedName>
        <fullName evidence="3">Sulfotransferase family protein</fullName>
    </recommendedName>
</protein>
<evidence type="ECO:0008006" key="3">
    <source>
        <dbReference type="Google" id="ProtNLM"/>
    </source>
</evidence>
<reference evidence="1" key="1">
    <citation type="submission" date="2020-10" db="EMBL/GenBank/DDBJ databases">
        <authorList>
            <person name="Castelo-Branco R."/>
            <person name="Eusebio N."/>
            <person name="Adriana R."/>
            <person name="Vieira A."/>
            <person name="Brugerolle De Fraissinette N."/>
            <person name="Rezende De Castro R."/>
            <person name="Schneider M.P."/>
            <person name="Vasconcelos V."/>
            <person name="Leao P.N."/>
        </authorList>
    </citation>
    <scope>NUCLEOTIDE SEQUENCE</scope>
    <source>
        <strain evidence="1">LEGE 11467</strain>
    </source>
</reference>
<accession>A0A928VSR1</accession>
<dbReference type="EMBL" id="JADEXN010000018">
    <property type="protein sequence ID" value="MBE9039582.1"/>
    <property type="molecule type" value="Genomic_DNA"/>
</dbReference>
<dbReference type="Proteomes" id="UP000621799">
    <property type="component" value="Unassembled WGS sequence"/>
</dbReference>
<organism evidence="1 2">
    <name type="scientific">Zarconia navalis LEGE 11467</name>
    <dbReference type="NCBI Taxonomy" id="1828826"/>
    <lineage>
        <taxon>Bacteria</taxon>
        <taxon>Bacillati</taxon>
        <taxon>Cyanobacteriota</taxon>
        <taxon>Cyanophyceae</taxon>
        <taxon>Oscillatoriophycideae</taxon>
        <taxon>Oscillatoriales</taxon>
        <taxon>Oscillatoriales incertae sedis</taxon>
        <taxon>Zarconia</taxon>
        <taxon>Zarconia navalis</taxon>
    </lineage>
</organism>
<gene>
    <name evidence="1" type="ORF">IQ235_02075</name>
</gene>